<name>A0A2A9NUD5_9AGAR</name>
<dbReference type="Pfam" id="PF17171">
    <property type="entry name" value="GST_C_6"/>
    <property type="match status" value="1"/>
</dbReference>
<dbReference type="AlphaFoldDB" id="A0A2A9NUD5"/>
<organism evidence="3 4">
    <name type="scientific">Amanita thiersii Skay4041</name>
    <dbReference type="NCBI Taxonomy" id="703135"/>
    <lineage>
        <taxon>Eukaryota</taxon>
        <taxon>Fungi</taxon>
        <taxon>Dikarya</taxon>
        <taxon>Basidiomycota</taxon>
        <taxon>Agaricomycotina</taxon>
        <taxon>Agaricomycetes</taxon>
        <taxon>Agaricomycetidae</taxon>
        <taxon>Agaricales</taxon>
        <taxon>Pluteineae</taxon>
        <taxon>Amanitaceae</taxon>
        <taxon>Amanita</taxon>
    </lineage>
</organism>
<protein>
    <recommendedName>
        <fullName evidence="2">Metaxin glutathione S-transferase domain-containing protein</fullName>
    </recommendedName>
</protein>
<reference evidence="3 4" key="1">
    <citation type="submission" date="2014-02" db="EMBL/GenBank/DDBJ databases">
        <title>Transposable element dynamics among asymbiotic and ectomycorrhizal Amanita fungi.</title>
        <authorList>
            <consortium name="DOE Joint Genome Institute"/>
            <person name="Hess J."/>
            <person name="Skrede I."/>
            <person name="Wolfe B."/>
            <person name="LaButti K."/>
            <person name="Ohm R.A."/>
            <person name="Grigoriev I.V."/>
            <person name="Pringle A."/>
        </authorList>
    </citation>
    <scope>NUCLEOTIDE SEQUENCE [LARGE SCALE GENOMIC DNA]</scope>
    <source>
        <strain evidence="3 4">SKay4041</strain>
    </source>
</reference>
<dbReference type="OrthoDB" id="198787at2759"/>
<proteinExistence type="predicted"/>
<sequence length="305" mass="33164">MLTLPPSIAAFFALFPLRTNPPIYPPSKKPITAPTLWIIPTNPSHSLSNDVECLKWQAYLALRGLTNIHIRTDVHPEGAIDGRLPNLHVPPSAEKKSDDDGQLLAAHLIPAWVDTQTTTVDPDLEGYIDAAARDESRAWVALLEGTVHAALLFSQPSPSYLERFLSISISSPLSFSWSSDAPTSNAASNTTPSPSLQTLITPPPPPATGVTSLFPASGVRISPTAILTQYRDAIAALSERLGTDQWFLGSSGPTALDALAFAYIHTLIESQSDTLRVEVCRRVNLVGWEKRVRETVDSAFRREAR</sequence>
<dbReference type="InterPro" id="IPR033468">
    <property type="entry name" value="Metaxin_GST"/>
</dbReference>
<evidence type="ECO:0000313" key="4">
    <source>
        <dbReference type="Proteomes" id="UP000242287"/>
    </source>
</evidence>
<dbReference type="Proteomes" id="UP000242287">
    <property type="component" value="Unassembled WGS sequence"/>
</dbReference>
<dbReference type="EMBL" id="KZ301970">
    <property type="protein sequence ID" value="PFH54159.1"/>
    <property type="molecule type" value="Genomic_DNA"/>
</dbReference>
<keyword evidence="4" id="KW-1185">Reference proteome</keyword>
<evidence type="ECO:0000259" key="2">
    <source>
        <dbReference type="Pfam" id="PF17171"/>
    </source>
</evidence>
<feature type="compositionally biased region" description="Polar residues" evidence="1">
    <location>
        <begin position="180"/>
        <end position="200"/>
    </location>
</feature>
<evidence type="ECO:0000256" key="1">
    <source>
        <dbReference type="SAM" id="MobiDB-lite"/>
    </source>
</evidence>
<feature type="domain" description="Metaxin glutathione S-transferase" evidence="2">
    <location>
        <begin position="231"/>
        <end position="292"/>
    </location>
</feature>
<feature type="region of interest" description="Disordered" evidence="1">
    <location>
        <begin position="180"/>
        <end position="204"/>
    </location>
</feature>
<gene>
    <name evidence="3" type="ORF">AMATHDRAFT_72686</name>
</gene>
<dbReference type="STRING" id="703135.A0A2A9NUD5"/>
<evidence type="ECO:0000313" key="3">
    <source>
        <dbReference type="EMBL" id="PFH54159.1"/>
    </source>
</evidence>
<accession>A0A2A9NUD5</accession>